<dbReference type="EMBL" id="BARV01015831">
    <property type="protein sequence ID" value="GAI20132.1"/>
    <property type="molecule type" value="Genomic_DNA"/>
</dbReference>
<gene>
    <name evidence="2" type="ORF">S06H3_27307</name>
</gene>
<dbReference type="AlphaFoldDB" id="X1LL90"/>
<proteinExistence type="predicted"/>
<feature type="region of interest" description="Disordered" evidence="1">
    <location>
        <begin position="38"/>
        <end position="61"/>
    </location>
</feature>
<sequence length="249" mass="28463">MTPNILGNTITTASSLDAIASEWNVTLNFNETGGMKDNATFGEATDANDGEPPDDYDSPKPPSPMQPYLRAWFNDNLSAPYGQLWEDFRSYPDTKKIWELYVIWKCTSSNLTNITISWDTGGFAGCEYDSVVLWRYDPFDDEWDFAADMLVATNYIYEPRWFNEQWLRDQFQIIAGIQDTTPPLTNCTLEGEKEGDLYVGPVAVTLNATDDMSGVNYTMYSVDRGEWYQYVDPFVVSDYGEHIVWFYSV</sequence>
<comment type="caution">
    <text evidence="2">The sequence shown here is derived from an EMBL/GenBank/DDBJ whole genome shotgun (WGS) entry which is preliminary data.</text>
</comment>
<evidence type="ECO:0000256" key="1">
    <source>
        <dbReference type="SAM" id="MobiDB-lite"/>
    </source>
</evidence>
<accession>X1LL90</accession>
<organism evidence="2">
    <name type="scientific">marine sediment metagenome</name>
    <dbReference type="NCBI Taxonomy" id="412755"/>
    <lineage>
        <taxon>unclassified sequences</taxon>
        <taxon>metagenomes</taxon>
        <taxon>ecological metagenomes</taxon>
    </lineage>
</organism>
<reference evidence="2" key="1">
    <citation type="journal article" date="2014" name="Front. Microbiol.">
        <title>High frequency of phylogenetically diverse reductive dehalogenase-homologous genes in deep subseafloor sedimentary metagenomes.</title>
        <authorList>
            <person name="Kawai M."/>
            <person name="Futagami T."/>
            <person name="Toyoda A."/>
            <person name="Takaki Y."/>
            <person name="Nishi S."/>
            <person name="Hori S."/>
            <person name="Arai W."/>
            <person name="Tsubouchi T."/>
            <person name="Morono Y."/>
            <person name="Uchiyama I."/>
            <person name="Ito T."/>
            <person name="Fujiyama A."/>
            <person name="Inagaki F."/>
            <person name="Takami H."/>
        </authorList>
    </citation>
    <scope>NUCLEOTIDE SEQUENCE</scope>
    <source>
        <strain evidence="2">Expedition CK06-06</strain>
    </source>
</reference>
<dbReference type="InterPro" id="IPR058094">
    <property type="entry name" value="Ig-like_OmpL47-like"/>
</dbReference>
<feature type="non-terminal residue" evidence="2">
    <location>
        <position position="249"/>
    </location>
</feature>
<dbReference type="NCBIfam" id="NF047446">
    <property type="entry name" value="barrel_OmpL47"/>
    <property type="match status" value="1"/>
</dbReference>
<evidence type="ECO:0000313" key="2">
    <source>
        <dbReference type="EMBL" id="GAI20132.1"/>
    </source>
</evidence>
<dbReference type="Gene3D" id="3.30.1920.20">
    <property type="match status" value="1"/>
</dbReference>
<name>X1LL90_9ZZZZ</name>
<protein>
    <submittedName>
        <fullName evidence="2">Uncharacterized protein</fullName>
    </submittedName>
</protein>
<feature type="compositionally biased region" description="Acidic residues" evidence="1">
    <location>
        <begin position="46"/>
        <end position="56"/>
    </location>
</feature>